<dbReference type="KEGG" id="lbt:AYR52_02260"/>
<sequence>MATGGLLQIPLENDTSRKIIHVDMDAFYASIEEREHPEFRNQPLIIARNPSDTGGKGVVTTANYVARKFGVHSAMPAAKALALCPKAIFKRPDFTLYRSVSEQVHEIFHRFTDIIEYVSLDEAYLDVTVNKMKQNSAAQLAKMIQQAIFEVTHLTSSTGISYNKFLAKMASDYRKPAGCTVIMPEQALTFLGDLPIEKFHGVGKKTVPKLNDMAIYTGRDLQQIPEMQLIQRFGKMGFQLYRHAHGVDTRPVEYQRERKSIGKEETFGNPLGAEDQVTTELHFLARKVAANLVKLQKHGKTVVLKVRNRNFETTTKRLTSSEYVLDETTIYADAQQLWDEIGDLSEGVRLLGITVTNLDPIGFEELRLPLF</sequence>
<dbReference type="InterPro" id="IPR001126">
    <property type="entry name" value="UmuC"/>
</dbReference>
<evidence type="ECO:0000256" key="2">
    <source>
        <dbReference type="ARBA" id="ARBA00010945"/>
    </source>
</evidence>
<dbReference type="PROSITE" id="PS50173">
    <property type="entry name" value="UMUC"/>
    <property type="match status" value="1"/>
</dbReference>
<dbReference type="GO" id="GO:0042276">
    <property type="term" value="P:error-prone translesion synthesis"/>
    <property type="evidence" value="ECO:0007669"/>
    <property type="project" value="TreeGrafter"/>
</dbReference>
<dbReference type="GO" id="GO:0003684">
    <property type="term" value="F:damaged DNA binding"/>
    <property type="evidence" value="ECO:0007669"/>
    <property type="project" value="InterPro"/>
</dbReference>
<comment type="similarity">
    <text evidence="2 15">Belongs to the DNA polymerase type-Y family.</text>
</comment>
<keyword evidence="13 15" id="KW-0234">DNA repair</keyword>
<comment type="subcellular location">
    <subcellularLocation>
        <location evidence="1 15">Cytoplasm</location>
    </subcellularLocation>
</comment>
<dbReference type="Gene3D" id="3.40.1170.60">
    <property type="match status" value="1"/>
</dbReference>
<dbReference type="STRING" id="375175.AYR53_07375"/>
<dbReference type="Proteomes" id="UP000078582">
    <property type="component" value="Chromosome"/>
</dbReference>
<evidence type="ECO:0000256" key="11">
    <source>
        <dbReference type="ARBA" id="ARBA00022932"/>
    </source>
</evidence>
<comment type="catalytic activity">
    <reaction evidence="14 15">
        <text>DNA(n) + a 2'-deoxyribonucleoside 5'-triphosphate = DNA(n+1) + diphosphate</text>
        <dbReference type="Rhea" id="RHEA:22508"/>
        <dbReference type="Rhea" id="RHEA-COMP:17339"/>
        <dbReference type="Rhea" id="RHEA-COMP:17340"/>
        <dbReference type="ChEBI" id="CHEBI:33019"/>
        <dbReference type="ChEBI" id="CHEBI:61560"/>
        <dbReference type="ChEBI" id="CHEBI:173112"/>
        <dbReference type="EC" id="2.7.7.7"/>
    </reaction>
</comment>
<dbReference type="GeneID" id="42982071"/>
<dbReference type="OrthoDB" id="9808813at2"/>
<dbReference type="PANTHER" id="PTHR11076">
    <property type="entry name" value="DNA REPAIR POLYMERASE UMUC / TRANSFERASE FAMILY MEMBER"/>
    <property type="match status" value="1"/>
</dbReference>
<dbReference type="EMBL" id="CP014873">
    <property type="protein sequence ID" value="ANK62608.1"/>
    <property type="molecule type" value="Genomic_DNA"/>
</dbReference>
<keyword evidence="11 15" id="KW-0239">DNA-directed DNA polymerase</keyword>
<proteinExistence type="inferred from homology"/>
<reference evidence="16 17" key="1">
    <citation type="submission" date="2016-03" db="EMBL/GenBank/DDBJ databases">
        <title>Pediococcus and Lactobacillus from brewery environment - whole genome sequencing and assembly.</title>
        <authorList>
            <person name="Behr J."/>
            <person name="Geissler A.J."/>
            <person name="Vogel R.F."/>
        </authorList>
    </citation>
    <scope>NUCLEOTIDE SEQUENCE [LARGE SCALE GENOMIC DNA]</scope>
    <source>
        <strain evidence="16 17">TMW 1.1989</strain>
    </source>
</reference>
<evidence type="ECO:0000256" key="12">
    <source>
        <dbReference type="ARBA" id="ARBA00023125"/>
    </source>
</evidence>
<gene>
    <name evidence="15" type="primary">dinB</name>
    <name evidence="16" type="ORF">AYR53_07375</name>
</gene>
<dbReference type="InterPro" id="IPR017961">
    <property type="entry name" value="DNA_pol_Y-fam_little_finger"/>
</dbReference>
<dbReference type="GO" id="GO:0005829">
    <property type="term" value="C:cytosol"/>
    <property type="evidence" value="ECO:0007669"/>
    <property type="project" value="TreeGrafter"/>
</dbReference>
<keyword evidence="10 15" id="KW-0460">Magnesium</keyword>
<evidence type="ECO:0000256" key="3">
    <source>
        <dbReference type="ARBA" id="ARBA00022457"/>
    </source>
</evidence>
<dbReference type="InterPro" id="IPR022880">
    <property type="entry name" value="DNApol_IV"/>
</dbReference>
<comment type="subunit">
    <text evidence="15">Monomer.</text>
</comment>
<evidence type="ECO:0000256" key="9">
    <source>
        <dbReference type="ARBA" id="ARBA00022763"/>
    </source>
</evidence>
<evidence type="ECO:0000256" key="4">
    <source>
        <dbReference type="ARBA" id="ARBA00022490"/>
    </source>
</evidence>
<comment type="function">
    <text evidence="15">Poorly processive, error-prone DNA polymerase involved in untargeted mutagenesis. Copies undamaged DNA at stalled replication forks, which arise in vivo from mismatched or misaligned primer ends. These misaligned primers can be extended by PolIV. Exhibits no 3'-5' exonuclease (proofreading) activity. May be involved in translesional synthesis, in conjunction with the beta clamp from PolIII.</text>
</comment>
<keyword evidence="7 15" id="KW-0235">DNA replication</keyword>
<dbReference type="EC" id="2.7.7.7" evidence="15"/>
<dbReference type="GO" id="GO:0000287">
    <property type="term" value="F:magnesium ion binding"/>
    <property type="evidence" value="ECO:0007669"/>
    <property type="project" value="UniProtKB-UniRule"/>
</dbReference>
<dbReference type="HAMAP" id="MF_01113">
    <property type="entry name" value="DNApol_IV"/>
    <property type="match status" value="1"/>
</dbReference>
<evidence type="ECO:0000256" key="14">
    <source>
        <dbReference type="ARBA" id="ARBA00049244"/>
    </source>
</evidence>
<feature type="active site" evidence="15">
    <location>
        <position position="122"/>
    </location>
</feature>
<dbReference type="RefSeq" id="WP_068223341.1">
    <property type="nucleotide sequence ID" value="NZ_CP014623.1"/>
</dbReference>
<dbReference type="GO" id="GO:0003887">
    <property type="term" value="F:DNA-directed DNA polymerase activity"/>
    <property type="evidence" value="ECO:0007669"/>
    <property type="project" value="UniProtKB-UniRule"/>
</dbReference>
<dbReference type="Gene3D" id="3.30.1490.100">
    <property type="entry name" value="DNA polymerase, Y-family, little finger domain"/>
    <property type="match status" value="1"/>
</dbReference>
<keyword evidence="12 15" id="KW-0238">DNA-binding</keyword>
<feature type="site" description="Substrate discrimination" evidence="15">
    <location>
        <position position="28"/>
    </location>
</feature>
<dbReference type="AlphaFoldDB" id="A0A192H2W0"/>
<dbReference type="CDD" id="cd03586">
    <property type="entry name" value="PolY_Pol_IV_kappa"/>
    <property type="match status" value="1"/>
</dbReference>
<feature type="binding site" evidence="15">
    <location>
        <position position="23"/>
    </location>
    <ligand>
        <name>Mg(2+)</name>
        <dbReference type="ChEBI" id="CHEBI:18420"/>
    </ligand>
</feature>
<dbReference type="InterPro" id="IPR043128">
    <property type="entry name" value="Rev_trsase/Diguanyl_cyclase"/>
</dbReference>
<keyword evidence="8 15" id="KW-0479">Metal-binding</keyword>
<evidence type="ECO:0000256" key="10">
    <source>
        <dbReference type="ARBA" id="ARBA00022842"/>
    </source>
</evidence>
<evidence type="ECO:0000256" key="15">
    <source>
        <dbReference type="HAMAP-Rule" id="MF_01113"/>
    </source>
</evidence>
<dbReference type="InterPro" id="IPR050116">
    <property type="entry name" value="DNA_polymerase-Y"/>
</dbReference>
<name>A0A192H2W0_9LACO</name>
<keyword evidence="6 15" id="KW-0548">Nucleotidyltransferase</keyword>
<keyword evidence="9 15" id="KW-0227">DNA damage</keyword>
<dbReference type="SUPFAM" id="SSF100879">
    <property type="entry name" value="Lesion bypass DNA polymerase (Y-family), little finger domain"/>
    <property type="match status" value="1"/>
</dbReference>
<evidence type="ECO:0000256" key="13">
    <source>
        <dbReference type="ARBA" id="ARBA00023204"/>
    </source>
</evidence>
<dbReference type="GO" id="GO:0009432">
    <property type="term" value="P:SOS response"/>
    <property type="evidence" value="ECO:0007669"/>
    <property type="project" value="TreeGrafter"/>
</dbReference>
<accession>A0A192H2W0</accession>
<dbReference type="GO" id="GO:0006281">
    <property type="term" value="P:DNA repair"/>
    <property type="evidence" value="ECO:0007669"/>
    <property type="project" value="UniProtKB-UniRule"/>
</dbReference>
<keyword evidence="17" id="KW-1185">Reference proteome</keyword>
<evidence type="ECO:0000256" key="8">
    <source>
        <dbReference type="ARBA" id="ARBA00022723"/>
    </source>
</evidence>
<feature type="binding site" evidence="15">
    <location>
        <position position="121"/>
    </location>
    <ligand>
        <name>Mg(2+)</name>
        <dbReference type="ChEBI" id="CHEBI:18420"/>
    </ligand>
</feature>
<dbReference type="Gene3D" id="1.10.150.20">
    <property type="entry name" value="5' to 3' exonuclease, C-terminal subdomain"/>
    <property type="match status" value="1"/>
</dbReference>
<keyword evidence="3 15" id="KW-0515">Mutator protein</keyword>
<dbReference type="PANTHER" id="PTHR11076:SF33">
    <property type="entry name" value="DNA POLYMERASE KAPPA"/>
    <property type="match status" value="1"/>
</dbReference>
<dbReference type="InterPro" id="IPR043502">
    <property type="entry name" value="DNA/RNA_pol_sf"/>
</dbReference>
<organism evidence="16 17">
    <name type="scientific">Loigolactobacillus backii</name>
    <dbReference type="NCBI Taxonomy" id="375175"/>
    <lineage>
        <taxon>Bacteria</taxon>
        <taxon>Bacillati</taxon>
        <taxon>Bacillota</taxon>
        <taxon>Bacilli</taxon>
        <taxon>Lactobacillales</taxon>
        <taxon>Lactobacillaceae</taxon>
        <taxon>Loigolactobacillus</taxon>
    </lineage>
</organism>
<dbReference type="NCBIfam" id="NF002677">
    <property type="entry name" value="PRK02406.1"/>
    <property type="match status" value="1"/>
</dbReference>
<keyword evidence="4 15" id="KW-0963">Cytoplasm</keyword>
<evidence type="ECO:0000256" key="6">
    <source>
        <dbReference type="ARBA" id="ARBA00022695"/>
    </source>
</evidence>
<evidence type="ECO:0000256" key="5">
    <source>
        <dbReference type="ARBA" id="ARBA00022679"/>
    </source>
</evidence>
<dbReference type="Pfam" id="PF11799">
    <property type="entry name" value="IMS_C"/>
    <property type="match status" value="1"/>
</dbReference>
<dbReference type="Gene3D" id="3.30.70.270">
    <property type="match status" value="1"/>
</dbReference>
<evidence type="ECO:0000256" key="7">
    <source>
        <dbReference type="ARBA" id="ARBA00022705"/>
    </source>
</evidence>
<evidence type="ECO:0000313" key="17">
    <source>
        <dbReference type="Proteomes" id="UP000078582"/>
    </source>
</evidence>
<dbReference type="Pfam" id="PF21999">
    <property type="entry name" value="IMS_HHH_1"/>
    <property type="match status" value="1"/>
</dbReference>
<dbReference type="FunFam" id="3.30.1490.100:FF:000004">
    <property type="entry name" value="DNA polymerase IV"/>
    <property type="match status" value="1"/>
</dbReference>
<keyword evidence="5 15" id="KW-0808">Transferase</keyword>
<dbReference type="GO" id="GO:0006261">
    <property type="term" value="P:DNA-templated DNA replication"/>
    <property type="evidence" value="ECO:0007669"/>
    <property type="project" value="UniProtKB-UniRule"/>
</dbReference>
<evidence type="ECO:0000313" key="16">
    <source>
        <dbReference type="EMBL" id="ANK62608.1"/>
    </source>
</evidence>
<dbReference type="InterPro" id="IPR053848">
    <property type="entry name" value="IMS_HHH_1"/>
</dbReference>
<dbReference type="SUPFAM" id="SSF56672">
    <property type="entry name" value="DNA/RNA polymerases"/>
    <property type="match status" value="1"/>
</dbReference>
<dbReference type="InterPro" id="IPR036775">
    <property type="entry name" value="DNA_pol_Y-fam_lit_finger_sf"/>
</dbReference>
<comment type="cofactor">
    <cofactor evidence="15">
        <name>Mg(2+)</name>
        <dbReference type="ChEBI" id="CHEBI:18420"/>
    </cofactor>
    <text evidence="15">Binds 2 magnesium ions per subunit.</text>
</comment>
<protein>
    <recommendedName>
        <fullName evidence="15">DNA polymerase IV</fullName>
        <shortName evidence="15">Pol IV</shortName>
        <ecNumber evidence="15">2.7.7.7</ecNumber>
    </recommendedName>
</protein>
<dbReference type="Pfam" id="PF00817">
    <property type="entry name" value="IMS"/>
    <property type="match status" value="1"/>
</dbReference>
<evidence type="ECO:0000256" key="1">
    <source>
        <dbReference type="ARBA" id="ARBA00004496"/>
    </source>
</evidence>